<evidence type="ECO:0008006" key="15">
    <source>
        <dbReference type="Google" id="ProtNLM"/>
    </source>
</evidence>
<evidence type="ECO:0000313" key="6">
    <source>
        <dbReference type="EMBL" id="RGM10024.1"/>
    </source>
</evidence>
<dbReference type="PATRIC" id="fig|46506.5.peg.1865"/>
<organism evidence="5 9">
    <name type="scientific">Bacteroides stercoris</name>
    <dbReference type="NCBI Taxonomy" id="46506"/>
    <lineage>
        <taxon>Bacteria</taxon>
        <taxon>Pseudomonadati</taxon>
        <taxon>Bacteroidota</taxon>
        <taxon>Bacteroidia</taxon>
        <taxon>Bacteroidales</taxon>
        <taxon>Bacteroidaceae</taxon>
        <taxon>Bacteroides</taxon>
    </lineage>
</organism>
<dbReference type="Proteomes" id="UP000467334">
    <property type="component" value="Unassembled WGS sequence"/>
</dbReference>
<dbReference type="EMBL" id="QRTW01000010">
    <property type="protein sequence ID" value="RGR14296.1"/>
    <property type="molecule type" value="Genomic_DNA"/>
</dbReference>
<evidence type="ECO:0000313" key="10">
    <source>
        <dbReference type="Proteomes" id="UP000261223"/>
    </source>
</evidence>
<dbReference type="Proteomes" id="UP000284161">
    <property type="component" value="Unassembled WGS sequence"/>
</dbReference>
<feature type="signal peptide" evidence="2">
    <location>
        <begin position="1"/>
        <end position="23"/>
    </location>
</feature>
<keyword evidence="2" id="KW-0732">Signal</keyword>
<evidence type="ECO:0000256" key="2">
    <source>
        <dbReference type="SAM" id="SignalP"/>
    </source>
</evidence>
<dbReference type="STRING" id="46506.AA415_01753"/>
<comment type="caution">
    <text evidence="5">The sequence shown here is derived from an EMBL/GenBank/DDBJ whole genome shotgun (WGS) entry which is preliminary data.</text>
</comment>
<reference evidence="13 14" key="4">
    <citation type="journal article" date="2019" name="Nat. Med.">
        <title>A library of human gut bacterial isolates paired with longitudinal multiomics data enables mechanistic microbiome research.</title>
        <authorList>
            <person name="Poyet M."/>
            <person name="Groussin M."/>
            <person name="Gibbons S.M."/>
            <person name="Avila-Pacheco J."/>
            <person name="Jiang X."/>
            <person name="Kearney S.M."/>
            <person name="Perrotta A.R."/>
            <person name="Berdy B."/>
            <person name="Zhao S."/>
            <person name="Lieberman T.D."/>
            <person name="Swanson P.K."/>
            <person name="Smith M."/>
            <person name="Roesemann S."/>
            <person name="Alexander J.E."/>
            <person name="Rich S.A."/>
            <person name="Livny J."/>
            <person name="Vlamakis H."/>
            <person name="Clish C."/>
            <person name="Bullock K."/>
            <person name="Deik A."/>
            <person name="Scott J."/>
            <person name="Pierce K.A."/>
            <person name="Xavier R.J."/>
            <person name="Alm E.J."/>
        </authorList>
    </citation>
    <scope>NUCLEOTIDE SEQUENCE [LARGE SCALE GENOMIC DNA]</scope>
    <source>
        <strain evidence="4 13">BIOML-A2</strain>
        <strain evidence="3 14">BIOML-A6</strain>
    </source>
</reference>
<evidence type="ECO:0000313" key="12">
    <source>
        <dbReference type="Proteomes" id="UP000284161"/>
    </source>
</evidence>
<gene>
    <name evidence="5" type="ORF">AA415_01753</name>
    <name evidence="8" type="ORF">DWY58_18015</name>
    <name evidence="7" type="ORF">DWY65_07550</name>
    <name evidence="6" type="ORF">DXC34_15980</name>
    <name evidence="4" type="ORF">F9950_10405</name>
    <name evidence="3" type="ORF">F9958_09980</name>
</gene>
<feature type="region of interest" description="Disordered" evidence="1">
    <location>
        <begin position="151"/>
        <end position="183"/>
    </location>
</feature>
<accession>A0A120A2K5</accession>
<protein>
    <recommendedName>
        <fullName evidence="15">DUF4890 domain-containing protein</fullName>
    </recommendedName>
</protein>
<dbReference type="AlphaFoldDB" id="A0A120A2K5"/>
<reference evidence="5" key="2">
    <citation type="submission" date="2016-01" db="EMBL/GenBank/DDBJ databases">
        <authorList>
            <person name="McClelland M."/>
            <person name="Jain A."/>
            <person name="Saraogi P."/>
            <person name="Mendelson R."/>
            <person name="Westerman R."/>
            <person name="SanMiguel P."/>
            <person name="Csonka L."/>
        </authorList>
    </citation>
    <scope>NUCLEOTIDE SEQUENCE</scope>
    <source>
        <strain evidence="5">CL09T03C01</strain>
    </source>
</reference>
<dbReference type="EMBL" id="QRUB01000037">
    <property type="protein sequence ID" value="RGR25355.1"/>
    <property type="molecule type" value="Genomic_DNA"/>
</dbReference>
<name>A0A120A2K5_BACSE</name>
<dbReference type="Proteomes" id="UP000431177">
    <property type="component" value="Unassembled WGS sequence"/>
</dbReference>
<dbReference type="Proteomes" id="UP000261223">
    <property type="component" value="Unassembled WGS sequence"/>
</dbReference>
<evidence type="ECO:0000313" key="3">
    <source>
        <dbReference type="EMBL" id="KAB5313890.1"/>
    </source>
</evidence>
<reference evidence="5 9" key="1">
    <citation type="journal article" date="2016" name="BMC Genomics">
        <title>Type VI secretion systems of human gut Bacteroidales segregate into three genetic architectures, two of which are contained on mobile genetic elements.</title>
        <authorList>
            <person name="Coyne M.J."/>
            <person name="Roelofs K.G."/>
            <person name="Comstock L.E."/>
        </authorList>
    </citation>
    <scope>NUCLEOTIDE SEQUENCE [LARGE SCALE GENOMIC DNA]</scope>
    <source>
        <strain evidence="5 9">CL09T03C01</strain>
    </source>
</reference>
<evidence type="ECO:0000313" key="13">
    <source>
        <dbReference type="Proteomes" id="UP000431177"/>
    </source>
</evidence>
<dbReference type="Proteomes" id="UP000283310">
    <property type="component" value="Unassembled WGS sequence"/>
</dbReference>
<evidence type="ECO:0000313" key="14">
    <source>
        <dbReference type="Proteomes" id="UP000467334"/>
    </source>
</evidence>
<evidence type="ECO:0000313" key="5">
    <source>
        <dbReference type="EMBL" id="KWR55303.1"/>
    </source>
</evidence>
<feature type="region of interest" description="Disordered" evidence="1">
    <location>
        <begin position="83"/>
        <end position="102"/>
    </location>
</feature>
<feature type="compositionally biased region" description="Basic residues" evidence="1">
    <location>
        <begin position="163"/>
        <end position="177"/>
    </location>
</feature>
<dbReference type="RefSeq" id="WP_022104226.1">
    <property type="nucleotide sequence ID" value="NZ_CAXSRQ010000006.1"/>
</dbReference>
<dbReference type="EMBL" id="WCLE01000018">
    <property type="protein sequence ID" value="KAB5313890.1"/>
    <property type="molecule type" value="Genomic_DNA"/>
</dbReference>
<reference evidence="10 11" key="3">
    <citation type="submission" date="2018-08" db="EMBL/GenBank/DDBJ databases">
        <title>A genome reference for cultivated species of the human gut microbiota.</title>
        <authorList>
            <person name="Zou Y."/>
            <person name="Xue W."/>
            <person name="Luo G."/>
        </authorList>
    </citation>
    <scope>NUCLEOTIDE SEQUENCE [LARGE SCALE GENOMIC DNA]</scope>
    <source>
        <strain evidence="8 12">AF25-6</strain>
        <strain evidence="7 11">AF26-20BH</strain>
        <strain evidence="6 10">TF03-6</strain>
    </source>
</reference>
<keyword evidence="9" id="KW-1185">Reference proteome</keyword>
<dbReference type="EMBL" id="QSSV01000026">
    <property type="protein sequence ID" value="RGM10024.1"/>
    <property type="molecule type" value="Genomic_DNA"/>
</dbReference>
<dbReference type="EMBL" id="WCLA01000020">
    <property type="protein sequence ID" value="KAB5327094.1"/>
    <property type="molecule type" value="Genomic_DNA"/>
</dbReference>
<dbReference type="Proteomes" id="UP000056419">
    <property type="component" value="Unassembled WGS sequence"/>
</dbReference>
<sequence length="183" mass="21585" precursor="true">MKAKFIYVFLTCLMIGGQFSLSAQNQVNKDKRQRHTPEQFMERQTNQMVNTLMLDDAAAARFVPVYQNYLKELRECRMMNRRQLSSGQGTEQKGMKPQPKPVLTDAEVEQQIKGRFAQSRKILDVREKYYDEFRKILSPKQIMKIYRTEQNNANKLKKEFDRRKKQAVAQGKHKHPVRSAQKS</sequence>
<evidence type="ECO:0000256" key="1">
    <source>
        <dbReference type="SAM" id="MobiDB-lite"/>
    </source>
</evidence>
<evidence type="ECO:0000313" key="8">
    <source>
        <dbReference type="EMBL" id="RGR25355.1"/>
    </source>
</evidence>
<evidence type="ECO:0000313" key="9">
    <source>
        <dbReference type="Proteomes" id="UP000056419"/>
    </source>
</evidence>
<evidence type="ECO:0000313" key="4">
    <source>
        <dbReference type="EMBL" id="KAB5327094.1"/>
    </source>
</evidence>
<evidence type="ECO:0000313" key="11">
    <source>
        <dbReference type="Proteomes" id="UP000283310"/>
    </source>
</evidence>
<evidence type="ECO:0000313" key="7">
    <source>
        <dbReference type="EMBL" id="RGR14296.1"/>
    </source>
</evidence>
<proteinExistence type="predicted"/>
<feature type="chain" id="PRO_5036004352" description="DUF4890 domain-containing protein" evidence="2">
    <location>
        <begin position="24"/>
        <end position="183"/>
    </location>
</feature>
<dbReference type="EMBL" id="LRGC01000006">
    <property type="protein sequence ID" value="KWR55303.1"/>
    <property type="molecule type" value="Genomic_DNA"/>
</dbReference>